<dbReference type="Pfam" id="PF21953">
    <property type="entry name" value="NadN_nucleosid_C"/>
    <property type="match status" value="1"/>
</dbReference>
<dbReference type="AlphaFoldDB" id="A0A1E1MH17"/>
<gene>
    <name evidence="3" type="ORF">RSE6_09085</name>
</gene>
<dbReference type="FunFam" id="3.90.780.10:FF:000008">
    <property type="entry name" value="Ser/Thr protein phosphatase family"/>
    <property type="match status" value="1"/>
</dbReference>
<sequence>MRDLPWGQLNFLQTTDTHGWHAGHLQEPQYSADWGDYISFADRIRKKADEKGVDILLIDTGDRIEGNGLYDASDPKGEFTYDIFKEQSIDVLTTGNHELYQADAAQREYERTVPNFRGNYLASNLDYINPKTGNAIPMAQRFRKFTTKNQGIRVLAFGFLFDFTGNANNTVVQPVEKTIEEKWFLDAIREDVDLFVVAGHVTPRGPEYKAIHNAIRNQNWDTPIQFFGGHSHIRDFKKYDSKAFALQSGRYMETIGWLSIDGIKVKGKEHALEEIGTEASSYTVKRRYIDNNLYGYHYHTGLNESTFPTDLGKNVSSFIHQARKSLKLDYNFGCAPQDLWLTRAPYPSNDSLLTWLEKEVMPDIIVNEERKDVPTLAITNTGAMRFDIFKGSFSRDTTCIISPFVSKFRYIKDVPYKSAKGLLKLLNNNGPIFSTSGLHASHLAPPEQSSISAGFISPSSASHPSFLPVGDAQSPILSSLPNLIPGYTTTDDLGTDGDDTIHAPISFYHVPNCIQAPISFPSSRDPDTVDVVFVDFIEPWILLALKFSGESYSKKDVESYSEETLTDLMAGWIKRNWGQDYAHWKCREDGAPKDPELNRKIAEKTEMMNVVMKDEIKIRNSHYIPEPLSTSGHDIERIEFI</sequence>
<dbReference type="GO" id="GO:0005829">
    <property type="term" value="C:cytosol"/>
    <property type="evidence" value="ECO:0007669"/>
    <property type="project" value="TreeGrafter"/>
</dbReference>
<dbReference type="FunFam" id="3.90.780.10:FF:000009">
    <property type="entry name" value="Ser/Thr protein phosphatase family"/>
    <property type="match status" value="1"/>
</dbReference>
<name>A0A1E1MH17_RHYSE</name>
<dbReference type="GO" id="GO:0016787">
    <property type="term" value="F:hydrolase activity"/>
    <property type="evidence" value="ECO:0007669"/>
    <property type="project" value="InterPro"/>
</dbReference>
<dbReference type="PANTHER" id="PTHR11575">
    <property type="entry name" value="5'-NUCLEOTIDASE-RELATED"/>
    <property type="match status" value="1"/>
</dbReference>
<dbReference type="InterPro" id="IPR006179">
    <property type="entry name" value="5_nucleotidase/apyrase"/>
</dbReference>
<dbReference type="GO" id="GO:0009166">
    <property type="term" value="P:nucleotide catabolic process"/>
    <property type="evidence" value="ECO:0007669"/>
    <property type="project" value="InterPro"/>
</dbReference>
<dbReference type="InterPro" id="IPR041823">
    <property type="entry name" value="YHR202W_N"/>
</dbReference>
<keyword evidence="4" id="KW-1185">Reference proteome</keyword>
<evidence type="ECO:0000259" key="1">
    <source>
        <dbReference type="Pfam" id="PF00149"/>
    </source>
</evidence>
<proteinExistence type="predicted"/>
<feature type="domain" description="Putative 5'-nucleotidase C-terminal" evidence="2">
    <location>
        <begin position="338"/>
        <end position="542"/>
    </location>
</feature>
<dbReference type="Proteomes" id="UP000177625">
    <property type="component" value="Unassembled WGS sequence"/>
</dbReference>
<reference evidence="4" key="1">
    <citation type="submission" date="2016-03" db="EMBL/GenBank/DDBJ databases">
        <authorList>
            <person name="Guldener U."/>
        </authorList>
    </citation>
    <scope>NUCLEOTIDE SEQUENCE [LARGE SCALE GENOMIC DNA]</scope>
</reference>
<dbReference type="InterPro" id="IPR053828">
    <property type="entry name" value="Nucleosidase_C"/>
</dbReference>
<dbReference type="InterPro" id="IPR014485">
    <property type="entry name" value="Pesterase_C1039"/>
</dbReference>
<accession>A0A1E1MH17</accession>
<evidence type="ECO:0000313" key="3">
    <source>
        <dbReference type="EMBL" id="CZT48400.1"/>
    </source>
</evidence>
<evidence type="ECO:0000259" key="2">
    <source>
        <dbReference type="Pfam" id="PF21953"/>
    </source>
</evidence>
<organism evidence="3 4">
    <name type="scientific">Rhynchosporium secalis</name>
    <name type="common">Barley scald fungus</name>
    <dbReference type="NCBI Taxonomy" id="38038"/>
    <lineage>
        <taxon>Eukaryota</taxon>
        <taxon>Fungi</taxon>
        <taxon>Dikarya</taxon>
        <taxon>Ascomycota</taxon>
        <taxon>Pezizomycotina</taxon>
        <taxon>Leotiomycetes</taxon>
        <taxon>Helotiales</taxon>
        <taxon>Ploettnerulaceae</taxon>
        <taxon>Rhynchosporium</taxon>
    </lineage>
</organism>
<dbReference type="InterPro" id="IPR029052">
    <property type="entry name" value="Metallo-depent_PP-like"/>
</dbReference>
<dbReference type="PANTHER" id="PTHR11575:SF43">
    <property type="entry name" value="SER_THR PROTEIN PHOSPHATASE FAMILY (AFU_ORTHOLOGUE AFUA_3G04160)"/>
    <property type="match status" value="1"/>
</dbReference>
<dbReference type="GO" id="GO:0005576">
    <property type="term" value="C:extracellular region"/>
    <property type="evidence" value="ECO:0007669"/>
    <property type="project" value="UniProtKB-ARBA"/>
</dbReference>
<dbReference type="SUPFAM" id="SSF55816">
    <property type="entry name" value="5'-nucleotidase (syn. UDP-sugar hydrolase), C-terminal domain"/>
    <property type="match status" value="1"/>
</dbReference>
<dbReference type="PIRSF" id="PIRSF017316">
    <property type="entry name" value="Pesterase_C1039"/>
    <property type="match status" value="1"/>
</dbReference>
<feature type="domain" description="Calcineurin-like phosphoesterase" evidence="1">
    <location>
        <begin position="10"/>
        <end position="233"/>
    </location>
</feature>
<dbReference type="SUPFAM" id="SSF56300">
    <property type="entry name" value="Metallo-dependent phosphatases"/>
    <property type="match status" value="1"/>
</dbReference>
<dbReference type="CDD" id="cd07407">
    <property type="entry name" value="MPP_YHR202W_N"/>
    <property type="match status" value="1"/>
</dbReference>
<dbReference type="Pfam" id="PF00149">
    <property type="entry name" value="Metallophos"/>
    <property type="match status" value="1"/>
</dbReference>
<dbReference type="Gene3D" id="3.90.780.10">
    <property type="entry name" value="5'-Nucleotidase, C-terminal domain"/>
    <property type="match status" value="2"/>
</dbReference>
<evidence type="ECO:0000313" key="4">
    <source>
        <dbReference type="Proteomes" id="UP000177625"/>
    </source>
</evidence>
<dbReference type="InterPro" id="IPR036907">
    <property type="entry name" value="5'-Nucleotdase_C_sf"/>
</dbReference>
<protein>
    <submittedName>
        <fullName evidence="3">Related to 5^ nucleotidase</fullName>
    </submittedName>
</protein>
<dbReference type="Gene3D" id="3.60.21.10">
    <property type="match status" value="1"/>
</dbReference>
<dbReference type="EMBL" id="FJVC01000333">
    <property type="protein sequence ID" value="CZT48400.1"/>
    <property type="molecule type" value="Genomic_DNA"/>
</dbReference>
<dbReference type="FunFam" id="3.60.21.10:FF:000043">
    <property type="entry name" value="Ser/Thr protein phosphatase family"/>
    <property type="match status" value="1"/>
</dbReference>
<dbReference type="InterPro" id="IPR004843">
    <property type="entry name" value="Calcineurin-like_PHP"/>
</dbReference>